<keyword evidence="2" id="KW-1185">Reference proteome</keyword>
<dbReference type="EMBL" id="RXOF01000009">
    <property type="protein sequence ID" value="RTQ48542.1"/>
    <property type="molecule type" value="Genomic_DNA"/>
</dbReference>
<organism evidence="1 2">
    <name type="scientific">Hymenobacter gummosus</name>
    <dbReference type="NCBI Taxonomy" id="1776032"/>
    <lineage>
        <taxon>Bacteria</taxon>
        <taxon>Pseudomonadati</taxon>
        <taxon>Bacteroidota</taxon>
        <taxon>Cytophagia</taxon>
        <taxon>Cytophagales</taxon>
        <taxon>Hymenobacteraceae</taxon>
        <taxon>Hymenobacter</taxon>
    </lineage>
</organism>
<sequence>MPPSSVPYFENAAARLSEDAAGFVHLYWKAAPRTFGDTQVVFTHLAEVLRRRGWGRVLINQQVMLPFSVEEQRWIAEQWLPRAVQEAGYRFGAVVVARDVLTRLATAYVTTHVQGLPLVYRSFETEAEAEAWLGAQAG</sequence>
<dbReference type="AlphaFoldDB" id="A0A431U0U5"/>
<comment type="caution">
    <text evidence="1">The sequence shown here is derived from an EMBL/GenBank/DDBJ whole genome shotgun (WGS) entry which is preliminary data.</text>
</comment>
<proteinExistence type="predicted"/>
<dbReference type="OrthoDB" id="880716at2"/>
<dbReference type="Proteomes" id="UP000282184">
    <property type="component" value="Unassembled WGS sequence"/>
</dbReference>
<protein>
    <recommendedName>
        <fullName evidence="3">STAS/SEC14 domain-containing protein</fullName>
    </recommendedName>
</protein>
<accession>A0A431U0U5</accession>
<evidence type="ECO:0000313" key="2">
    <source>
        <dbReference type="Proteomes" id="UP000282184"/>
    </source>
</evidence>
<gene>
    <name evidence="1" type="ORF">EJV47_16350</name>
</gene>
<evidence type="ECO:0008006" key="3">
    <source>
        <dbReference type="Google" id="ProtNLM"/>
    </source>
</evidence>
<evidence type="ECO:0000313" key="1">
    <source>
        <dbReference type="EMBL" id="RTQ48542.1"/>
    </source>
</evidence>
<reference evidence="1 2" key="1">
    <citation type="submission" date="2018-12" db="EMBL/GenBank/DDBJ databases">
        <title>Hymenobacter gummosus sp. nov., isolated from a spring.</title>
        <authorList>
            <person name="Nie L."/>
        </authorList>
    </citation>
    <scope>NUCLEOTIDE SEQUENCE [LARGE SCALE GENOMIC DNA]</scope>
    <source>
        <strain evidence="1 2">KCTC 52166</strain>
    </source>
</reference>
<dbReference type="RefSeq" id="WP_126694247.1">
    <property type="nucleotide sequence ID" value="NZ_RXOF01000009.1"/>
</dbReference>
<name>A0A431U0U5_9BACT</name>